<reference evidence="1 2" key="1">
    <citation type="submission" date="2017-11" db="EMBL/GenBank/DDBJ databases">
        <authorList>
            <person name="Blom J."/>
        </authorList>
    </citation>
    <scope>NUCLEOTIDE SEQUENCE [LARGE SCALE GENOMIC DNA]</scope>
    <source>
        <strain evidence="1">NCPPB 2254</strain>
    </source>
</reference>
<dbReference type="EMBL" id="ODAM01000148">
    <property type="protein sequence ID" value="SOQ14727.1"/>
    <property type="molecule type" value="Genomic_DNA"/>
</dbReference>
<dbReference type="Pfam" id="PF11185">
    <property type="entry name" value="DUF2971"/>
    <property type="match status" value="1"/>
</dbReference>
<evidence type="ECO:0008006" key="3">
    <source>
        <dbReference type="Google" id="ProtNLM"/>
    </source>
</evidence>
<dbReference type="InterPro" id="IPR021352">
    <property type="entry name" value="DUF2971"/>
</dbReference>
<evidence type="ECO:0000313" key="2">
    <source>
        <dbReference type="Proteomes" id="UP000237580"/>
    </source>
</evidence>
<gene>
    <name evidence="1" type="ORF">NCPPB2254_05141</name>
</gene>
<evidence type="ECO:0000313" key="1">
    <source>
        <dbReference type="EMBL" id="SOQ14727.1"/>
    </source>
</evidence>
<dbReference type="AlphaFoldDB" id="A0AB38EL74"/>
<proteinExistence type="predicted"/>
<dbReference type="RefSeq" id="WP_060412766.1">
    <property type="nucleotide sequence ID" value="NZ_ODAL01000142.1"/>
</dbReference>
<sequence length="187" mass="21398">MWAHYGHEHTGIVVGYDVSDAFLTSQEHNLIPVDSGDVIYTHTKSPFKMTPETMEALLRTYQWSLGIGETPAYEQQAIARRLFLTKHASWVYEEEVRVVKITFSYSEEVAVFQADLLRMLEVDDTLPNGLHLYSHQVPIREIYLGARNTSLDDPAKRQKLKAVGCPVHKLQVDDTSWQLTAEEVHRS</sequence>
<dbReference type="Proteomes" id="UP000237580">
    <property type="component" value="Unassembled WGS sequence"/>
</dbReference>
<comment type="caution">
    <text evidence="1">The sequence shown here is derived from an EMBL/GenBank/DDBJ whole genome shotgun (WGS) entry which is preliminary data.</text>
</comment>
<name>A0AB38EL74_9PSED</name>
<accession>A0AB38EL74</accession>
<protein>
    <recommendedName>
        <fullName evidence="3">DUF2971 domain-containing protein</fullName>
    </recommendedName>
</protein>
<organism evidence="1 2">
    <name type="scientific">Pseudomonas syringae pv. persicae</name>
    <dbReference type="NCBI Taxonomy" id="237306"/>
    <lineage>
        <taxon>Bacteria</taxon>
        <taxon>Pseudomonadati</taxon>
        <taxon>Pseudomonadota</taxon>
        <taxon>Gammaproteobacteria</taxon>
        <taxon>Pseudomonadales</taxon>
        <taxon>Pseudomonadaceae</taxon>
        <taxon>Pseudomonas</taxon>
    </lineage>
</organism>